<feature type="compositionally biased region" description="Basic and acidic residues" evidence="4">
    <location>
        <begin position="93"/>
        <end position="104"/>
    </location>
</feature>
<dbReference type="EMBL" id="CABVLU010000005">
    <property type="protein sequence ID" value="VVT57972.1"/>
    <property type="molecule type" value="Genomic_DNA"/>
</dbReference>
<comment type="subcellular location">
    <subcellularLocation>
        <location evidence="1">Cytoplasm</location>
    </subcellularLocation>
</comment>
<feature type="coiled-coil region" evidence="3">
    <location>
        <begin position="407"/>
        <end position="518"/>
    </location>
</feature>
<keyword evidence="7" id="KW-1185">Reference proteome</keyword>
<dbReference type="Pfam" id="PF07989">
    <property type="entry name" value="Cnn_1N"/>
    <property type="match status" value="1"/>
</dbReference>
<dbReference type="RefSeq" id="XP_031856578.1">
    <property type="nucleotide sequence ID" value="XM_032000687.1"/>
</dbReference>
<keyword evidence="3" id="KW-0175">Coiled coil</keyword>
<dbReference type="Proteomes" id="UP000398389">
    <property type="component" value="Unassembled WGS sequence"/>
</dbReference>
<proteinExistence type="predicted"/>
<dbReference type="InterPro" id="IPR012943">
    <property type="entry name" value="Cnn_1N"/>
</dbReference>
<feature type="coiled-coil region" evidence="3">
    <location>
        <begin position="986"/>
        <end position="1030"/>
    </location>
</feature>
<feature type="domain" description="Centrosomin N-terminal motif 1" evidence="5">
    <location>
        <begin position="173"/>
        <end position="237"/>
    </location>
</feature>
<evidence type="ECO:0000256" key="1">
    <source>
        <dbReference type="ARBA" id="ARBA00004496"/>
    </source>
</evidence>
<feature type="compositionally biased region" description="Basic and acidic residues" evidence="4">
    <location>
        <begin position="313"/>
        <end position="338"/>
    </location>
</feature>
<keyword evidence="2" id="KW-0963">Cytoplasm</keyword>
<dbReference type="GeneID" id="43584787"/>
<dbReference type="PANTHER" id="PTHR23159:SF31">
    <property type="entry name" value="CENTROSOME-ASSOCIATED PROTEIN CEP250 ISOFORM X1"/>
    <property type="match status" value="1"/>
</dbReference>
<dbReference type="GO" id="GO:0005815">
    <property type="term" value="C:microtubule organizing center"/>
    <property type="evidence" value="ECO:0007669"/>
    <property type="project" value="InterPro"/>
</dbReference>
<accession>A0A5E8C3Q0</accession>
<evidence type="ECO:0000256" key="2">
    <source>
        <dbReference type="ARBA" id="ARBA00022490"/>
    </source>
</evidence>
<dbReference type="AlphaFoldDB" id="A0A5E8C3Q0"/>
<gene>
    <name evidence="6" type="ORF">SAPINGB_P005973</name>
</gene>
<organism evidence="6 7">
    <name type="scientific">Magnusiomyces paraingens</name>
    <dbReference type="NCBI Taxonomy" id="2606893"/>
    <lineage>
        <taxon>Eukaryota</taxon>
        <taxon>Fungi</taxon>
        <taxon>Dikarya</taxon>
        <taxon>Ascomycota</taxon>
        <taxon>Saccharomycotina</taxon>
        <taxon>Dipodascomycetes</taxon>
        <taxon>Dipodascales</taxon>
        <taxon>Dipodascaceae</taxon>
        <taxon>Magnusiomyces</taxon>
    </lineage>
</organism>
<dbReference type="PANTHER" id="PTHR23159">
    <property type="entry name" value="CENTROSOMAL PROTEIN 2"/>
    <property type="match status" value="1"/>
</dbReference>
<feature type="coiled-coil region" evidence="3">
    <location>
        <begin position="872"/>
        <end position="935"/>
    </location>
</feature>
<feature type="compositionally biased region" description="Low complexity" evidence="4">
    <location>
        <begin position="35"/>
        <end position="61"/>
    </location>
</feature>
<feature type="coiled-coil region" evidence="3">
    <location>
        <begin position="173"/>
        <end position="207"/>
    </location>
</feature>
<evidence type="ECO:0000256" key="4">
    <source>
        <dbReference type="SAM" id="MobiDB-lite"/>
    </source>
</evidence>
<reference evidence="6 7" key="1">
    <citation type="submission" date="2019-09" db="EMBL/GenBank/DDBJ databases">
        <authorList>
            <person name="Brejova B."/>
        </authorList>
    </citation>
    <scope>NUCLEOTIDE SEQUENCE [LARGE SCALE GENOMIC DNA]</scope>
</reference>
<protein>
    <recommendedName>
        <fullName evidence="5">Centrosomin N-terminal motif 1 domain-containing protein</fullName>
    </recommendedName>
</protein>
<feature type="coiled-coil region" evidence="3">
    <location>
        <begin position="548"/>
        <end position="631"/>
    </location>
</feature>
<feature type="region of interest" description="Disordered" evidence="4">
    <location>
        <begin position="304"/>
        <end position="338"/>
    </location>
</feature>
<dbReference type="GO" id="GO:0005737">
    <property type="term" value="C:cytoplasm"/>
    <property type="evidence" value="ECO:0007669"/>
    <property type="project" value="UniProtKB-SubCell"/>
</dbReference>
<dbReference type="Gene3D" id="1.10.287.1490">
    <property type="match status" value="1"/>
</dbReference>
<feature type="coiled-coil region" evidence="3">
    <location>
        <begin position="658"/>
        <end position="762"/>
    </location>
</feature>
<evidence type="ECO:0000259" key="5">
    <source>
        <dbReference type="Pfam" id="PF07989"/>
    </source>
</evidence>
<evidence type="ECO:0000256" key="3">
    <source>
        <dbReference type="SAM" id="Coils"/>
    </source>
</evidence>
<feature type="region of interest" description="Disordered" evidence="4">
    <location>
        <begin position="17"/>
        <end position="128"/>
    </location>
</feature>
<evidence type="ECO:0000313" key="6">
    <source>
        <dbReference type="EMBL" id="VVT57972.1"/>
    </source>
</evidence>
<dbReference type="SUPFAM" id="SSF57997">
    <property type="entry name" value="Tropomyosin"/>
    <property type="match status" value="1"/>
</dbReference>
<feature type="coiled-coil region" evidence="3">
    <location>
        <begin position="805"/>
        <end position="832"/>
    </location>
</feature>
<name>A0A5E8C3Q0_9ASCO</name>
<evidence type="ECO:0000313" key="7">
    <source>
        <dbReference type="Proteomes" id="UP000398389"/>
    </source>
</evidence>
<sequence length="1277" mass="147601">MPSTPLYEGSFEDSFIAPDSEYKNPPINTGFLKGTNSNTYSSSSNTFGAGAGSRSARDGSSIHSSANSRKEFTPLLHTIKKTSQPIGSAFSVDRLRNKENHPDETPIPSTSKRGPPINQKDDSPGLLSYDELGSLESIGSVEVPSKKVPSIFDTHKATSQQQQQQTRFQNIPLKRQEELIAAQQDENYRLKCNIVFLEKEIEKLVNDGDDGRNNGIRRDITKENIELKTKMATLQKSHLTAMEEKNEEILRLKRVMEENDDGSISTAKDDQKENEVIQSLEQKVQEYEEELGNLEDALSDVKAQLEEEERETEEYRTKYLELKENQDQEGDESRAQDEKIEELQAQIDTFVVRLEEKEDEIENLQTEIKDLKDQSPSTVIDKEMIDKEIDKITETFNQKFIDQKETLQKFKQHIKQMEKDHETAQNQAQSNLSRVQADLSRTQLELKQAQAELKHAKGELNHTQSDLNHTQTDWKHVQSDLKRLESDLQQAHNNLQHSKQAANHYQNLVQQRDKALEEKVAELKHLGAENTTLLKELKQTKNGSSSLVLDLKKDIANLKSQIASYKDELHKEQEANADITKNYEMLKTEIAVVRGMFQDSDAKLAKQEGLVNDLQHELSDTRQKLNAALSEGASANEHLKHQQEQFQRDRNQTYVHGFDERNRRFDEMHQQIKQLEINLADNRGIQEALQMRIVDLQTDLNRKQQTISKMKKAASEASVSNHFLEEKDVIINDLQIKVQKLVAELEATIREKKENFEAMTELVENIILEITSIESLMNKEWSVKNIPLPQNPFSGPPLHKTASPNSNYQHRLAQLQEDLAENERRGNDLLSAISIDSDQTNKLNTILGRLRLQIGAKAHEFLSLGESDEHHVHVLEQKIVELQHQKQDEIEAAQRENLANQAKLDDMQDIVNRKLDQQNIQMQQHLSEIHNLQDRLKTTIDAYNDLKKFCDKASFNLDLLQNNLGQPLAFNKHIESTSSNFQEYLKNELQEARFSLKSTKSELQEAKMELQRYRDEVFDIQGKIQETKQKYKSREIGYKNEIAELVERLNRDRENDAVLYAQKLKESKKDIKSRFSQKYGSEVEQLRSQLDQQYNMEKIRQEREEYFAKLATTLTKKVKYLRARNSLESRTFGDVDYMRKHLKMRLKSVNLNALEVDAVVKRNGFPDGVLNKPEPWINPELVKLRAKFNSNKYFVHHPLGHDPHENREKWNRYRTLVVENGRRKIRSAALAVIAINRLKIRAKETRNVKENFTDLQTMVREIKDLERKHGIAGFAEN</sequence>